<reference evidence="2" key="1">
    <citation type="submission" date="2018-02" db="EMBL/GenBank/DDBJ databases">
        <title>Rhizophora mucronata_Transcriptome.</title>
        <authorList>
            <person name="Meera S.P."/>
            <person name="Sreeshan A."/>
            <person name="Augustine A."/>
        </authorList>
    </citation>
    <scope>NUCLEOTIDE SEQUENCE</scope>
    <source>
        <tissue evidence="2">Leaf</tissue>
    </source>
</reference>
<name>A0A2P2NIB8_RHIMU</name>
<organism evidence="2">
    <name type="scientific">Rhizophora mucronata</name>
    <name type="common">Asiatic mangrove</name>
    <dbReference type="NCBI Taxonomy" id="61149"/>
    <lineage>
        <taxon>Eukaryota</taxon>
        <taxon>Viridiplantae</taxon>
        <taxon>Streptophyta</taxon>
        <taxon>Embryophyta</taxon>
        <taxon>Tracheophyta</taxon>
        <taxon>Spermatophyta</taxon>
        <taxon>Magnoliopsida</taxon>
        <taxon>eudicotyledons</taxon>
        <taxon>Gunneridae</taxon>
        <taxon>Pentapetalae</taxon>
        <taxon>rosids</taxon>
        <taxon>fabids</taxon>
        <taxon>Malpighiales</taxon>
        <taxon>Rhizophoraceae</taxon>
        <taxon>Rhizophora</taxon>
    </lineage>
</organism>
<accession>A0A2P2NIB8</accession>
<dbReference type="AlphaFoldDB" id="A0A2P2NIB8"/>
<keyword evidence="1" id="KW-1133">Transmembrane helix</keyword>
<keyword evidence="1" id="KW-0472">Membrane</keyword>
<sequence length="76" mass="8929">MYYCIILANFFSDLFCGEISLYSEVIVSTFFFFTVLIIVPFEDLSRLTREEIDFCFISFEEELKGICVDKASYEAF</sequence>
<keyword evidence="1" id="KW-0812">Transmembrane</keyword>
<evidence type="ECO:0000313" key="2">
    <source>
        <dbReference type="EMBL" id="MBX42232.1"/>
    </source>
</evidence>
<dbReference type="EMBL" id="GGEC01061748">
    <property type="protein sequence ID" value="MBX42232.1"/>
    <property type="molecule type" value="Transcribed_RNA"/>
</dbReference>
<feature type="transmembrane region" description="Helical" evidence="1">
    <location>
        <begin position="19"/>
        <end position="39"/>
    </location>
</feature>
<protein>
    <submittedName>
        <fullName evidence="2">Uncharacterized protein</fullName>
    </submittedName>
</protein>
<proteinExistence type="predicted"/>
<evidence type="ECO:0000256" key="1">
    <source>
        <dbReference type="SAM" id="Phobius"/>
    </source>
</evidence>